<reference evidence="4" key="1">
    <citation type="submission" date="2015-06" db="EMBL/GenBank/DDBJ databases">
        <title>Expansion of signal transduction pathways in fungi by whole-genome duplication.</title>
        <authorList>
            <consortium name="DOE Joint Genome Institute"/>
            <person name="Corrochano L.M."/>
            <person name="Kuo A."/>
            <person name="Marcet-Houben M."/>
            <person name="Polaino S."/>
            <person name="Salamov A."/>
            <person name="Villalobos J.M."/>
            <person name="Alvarez M.I."/>
            <person name="Avalos J."/>
            <person name="Benito E.P."/>
            <person name="Benoit I."/>
            <person name="Burger G."/>
            <person name="Camino L.P."/>
            <person name="Canovas D."/>
            <person name="Cerda-Olmedo E."/>
            <person name="Cheng J.-F."/>
            <person name="Dominguez A."/>
            <person name="Elias M."/>
            <person name="Eslava A.P."/>
            <person name="Glaser F."/>
            <person name="Grimwood J."/>
            <person name="Gutierrez G."/>
            <person name="Heitman J."/>
            <person name="Henrissat B."/>
            <person name="Iturriaga E.A."/>
            <person name="Lang B.F."/>
            <person name="Lavin J.L."/>
            <person name="Lee S."/>
            <person name="Li W."/>
            <person name="Lindquist E."/>
            <person name="Lopez-Garcia S."/>
            <person name="Luque E.M."/>
            <person name="Marcos A.T."/>
            <person name="Martin J."/>
            <person name="McCluskey K."/>
            <person name="Medina H.R."/>
            <person name="Miralles-Duran A."/>
            <person name="Miyazaki A."/>
            <person name="Munoz-Torres E."/>
            <person name="Oguiza J.A."/>
            <person name="Ohm R."/>
            <person name="Olmedo M."/>
            <person name="Orejas M."/>
            <person name="Ortiz-Castellanos L."/>
            <person name="Pisabarro A.G."/>
            <person name="Rodriguez-Romero J."/>
            <person name="Ruiz-Herrera J."/>
            <person name="Ruiz-Vazquez R."/>
            <person name="Sanz C."/>
            <person name="Schackwitz W."/>
            <person name="Schmutz J."/>
            <person name="Shahriari M."/>
            <person name="Shelest E."/>
            <person name="Silva-Franco F."/>
            <person name="Soanes D."/>
            <person name="Syed K."/>
            <person name="Tagua V.G."/>
            <person name="Talbot N.J."/>
            <person name="Thon M."/>
            <person name="De vries R.P."/>
            <person name="Wiebenga A."/>
            <person name="Yadav J.S."/>
            <person name="Braun E.L."/>
            <person name="Baker S."/>
            <person name="Garre V."/>
            <person name="Horwitz B."/>
            <person name="Torres-Martinez S."/>
            <person name="Idnurm A."/>
            <person name="Herrera-Estrella A."/>
            <person name="Gabaldon T."/>
            <person name="Grigoriev I.V."/>
        </authorList>
    </citation>
    <scope>NUCLEOTIDE SEQUENCE [LARGE SCALE GENOMIC DNA]</scope>
    <source>
        <strain evidence="4">NRRL 1555(-)</strain>
    </source>
</reference>
<keyword evidence="2" id="KW-0732">Signal</keyword>
<keyword evidence="4" id="KW-1185">Reference proteome</keyword>
<evidence type="ECO:0000313" key="4">
    <source>
        <dbReference type="Proteomes" id="UP000077315"/>
    </source>
</evidence>
<dbReference type="RefSeq" id="XP_018299380.1">
    <property type="nucleotide sequence ID" value="XM_018443484.1"/>
</dbReference>
<dbReference type="EMBL" id="KV440971">
    <property type="protein sequence ID" value="OAD81340.1"/>
    <property type="molecule type" value="Genomic_DNA"/>
</dbReference>
<dbReference type="OrthoDB" id="2438895at2759"/>
<feature type="transmembrane region" description="Helical" evidence="1">
    <location>
        <begin position="73"/>
        <end position="93"/>
    </location>
</feature>
<dbReference type="GeneID" id="29004389"/>
<dbReference type="AlphaFoldDB" id="A0A163ESR7"/>
<dbReference type="InParanoid" id="A0A163ESR7"/>
<keyword evidence="1" id="KW-0472">Membrane</keyword>
<evidence type="ECO:0000256" key="1">
    <source>
        <dbReference type="SAM" id="Phobius"/>
    </source>
</evidence>
<organism evidence="3 4">
    <name type="scientific">Phycomyces blakesleeanus (strain ATCC 8743b / DSM 1359 / FGSC 10004 / NBRC 33097 / NRRL 1555)</name>
    <dbReference type="NCBI Taxonomy" id="763407"/>
    <lineage>
        <taxon>Eukaryota</taxon>
        <taxon>Fungi</taxon>
        <taxon>Fungi incertae sedis</taxon>
        <taxon>Mucoromycota</taxon>
        <taxon>Mucoromycotina</taxon>
        <taxon>Mucoromycetes</taxon>
        <taxon>Mucorales</taxon>
        <taxon>Phycomycetaceae</taxon>
        <taxon>Phycomyces</taxon>
    </lineage>
</organism>
<keyword evidence="1" id="KW-0812">Transmembrane</keyword>
<dbReference type="VEuPathDB" id="FungiDB:PHYBLDRAFT_79632"/>
<feature type="signal peptide" evidence="2">
    <location>
        <begin position="1"/>
        <end position="18"/>
    </location>
</feature>
<evidence type="ECO:0000313" key="3">
    <source>
        <dbReference type="EMBL" id="OAD81340.1"/>
    </source>
</evidence>
<dbReference type="Proteomes" id="UP000077315">
    <property type="component" value="Unassembled WGS sequence"/>
</dbReference>
<sequence>MRFSILAIFCFFIATAMAATVHSSSSPSQVDILSLDLSSTLNSAPAEYSPSEIAGSNDLEKRRQPTNFVDVPIWINGTLFYIALSVSTLLWCTGKGIDMMLERQERLAEAAAY</sequence>
<accession>A0A163ESR7</accession>
<name>A0A163ESR7_PHYB8</name>
<proteinExistence type="predicted"/>
<protein>
    <submittedName>
        <fullName evidence="3">Uncharacterized protein</fullName>
    </submittedName>
</protein>
<gene>
    <name evidence="3" type="ORF">PHYBLDRAFT_79632</name>
</gene>
<keyword evidence="1" id="KW-1133">Transmembrane helix</keyword>
<evidence type="ECO:0000256" key="2">
    <source>
        <dbReference type="SAM" id="SignalP"/>
    </source>
</evidence>
<feature type="chain" id="PRO_5007842554" evidence="2">
    <location>
        <begin position="19"/>
        <end position="113"/>
    </location>
</feature>